<feature type="repeat" description="TPR" evidence="3">
    <location>
        <begin position="666"/>
        <end position="699"/>
    </location>
</feature>
<dbReference type="InterPro" id="IPR011990">
    <property type="entry name" value="TPR-like_helical_dom_sf"/>
</dbReference>
<feature type="repeat" description="TPR" evidence="3">
    <location>
        <begin position="700"/>
        <end position="733"/>
    </location>
</feature>
<dbReference type="InterPro" id="IPR041664">
    <property type="entry name" value="AAA_16"/>
</dbReference>
<dbReference type="Pfam" id="PF13432">
    <property type="entry name" value="TPR_16"/>
    <property type="match status" value="1"/>
</dbReference>
<dbReference type="Proteomes" id="UP001500979">
    <property type="component" value="Unassembled WGS sequence"/>
</dbReference>
<keyword evidence="6" id="KW-1185">Reference proteome</keyword>
<evidence type="ECO:0000259" key="4">
    <source>
        <dbReference type="Pfam" id="PF13191"/>
    </source>
</evidence>
<keyword evidence="1" id="KW-0677">Repeat</keyword>
<feature type="repeat" description="TPR" evidence="3">
    <location>
        <begin position="734"/>
        <end position="767"/>
    </location>
</feature>
<proteinExistence type="predicted"/>
<dbReference type="SUPFAM" id="SSF48452">
    <property type="entry name" value="TPR-like"/>
    <property type="match status" value="2"/>
</dbReference>
<name>A0ABN3VIA1_9PSEU</name>
<comment type="caution">
    <text evidence="5">The sequence shown here is derived from an EMBL/GenBank/DDBJ whole genome shotgun (WGS) entry which is preliminary data.</text>
</comment>
<evidence type="ECO:0000313" key="5">
    <source>
        <dbReference type="EMBL" id="GAA2803654.1"/>
    </source>
</evidence>
<dbReference type="RefSeq" id="WP_344682534.1">
    <property type="nucleotide sequence ID" value="NZ_BAAAUX010000018.1"/>
</dbReference>
<sequence>MDRAPSFQEIIRGKQRGDFVGREHHRHAFRENFRMPATDRKFVFSVHGQAGIGKTYLLRQLRAIALEAEALVTATDENELDLVTTMVAITRQLEARGGRSRRFTQRYEQYQRRQDELLMDPEAPSAARELLTSATVRMTVGAMKAVPGLGLLAEAFTPEDIADRVEKARGFLSHKFNNHADVRLVLSPVEELTPLLVEDLRELARHRPLVLMFDTFERTSQVLEQWLLRIFGGHYGELPSNLTFVFVGQQPLDRNLWGEYSLVVEDWQLEPFTEAEARKLLERRGVRDDRVAEVVFGLSGGLPLLVAMLAERGPRDPDEIGDPSGSAVERFLKWEPDPQHRKDALLGALPRTLDEDVLAVLVGQDRAAEVLERLRTLPFVSDEHGRPQYHQVVREQMVRLQRTRSPQRFAERHQALAEHFGSVASKVDQPYSWTVDWVRPTSEQHYHLLCADPFGGRAEVLEGAAEAARRGIGLARRWAEVIAAAGRDTDVGDLRRWGARLGELVSDDSSLTRFASLIVNEGGLKGDRRVTALLARAICHIDDDEPDSALADLEAALEIRPDSVPCRSWRGTVHRMRGDFAASIADLTFALEAEPDRDFDLAERGVSRLSNGDLDGALADLSGALERDPENTWAISALCSVQRSRGEQQVALELIDRAIAQEPDDAFLHVKRGWIISEQGDAQGALACYDRAIELDPEFAEGWLWRGVEHKRIEAREKALSDLGRALELDPRQSYGYSQRAHIWRSAGESGKAMADLDEAIRLDPTDDWALCRRADLWQERCEWERARADLDEAIRLDPEFADYYYRRTLVHLMLDDPAPALADATRVCELEPEDPYHHFVLADAMFAAGDLDGALAQLENPICLEHDSAWHHHVRGLVRRARGDDADVEPCLRLALEAARRECADRPEEVWLQTNLVVIHLALGEYDEALGQAQRVFQQPVPLQARADFRRDLHQLRRVMPEHAERIDAILAWPGVSVS</sequence>
<dbReference type="Gene3D" id="3.40.50.300">
    <property type="entry name" value="P-loop containing nucleotide triphosphate hydrolases"/>
    <property type="match status" value="1"/>
</dbReference>
<gene>
    <name evidence="5" type="ORF">GCM10010470_43540</name>
</gene>
<protein>
    <submittedName>
        <fullName evidence="5">Tetratricopeptide repeat protein</fullName>
    </submittedName>
</protein>
<dbReference type="SUPFAM" id="SSF52540">
    <property type="entry name" value="P-loop containing nucleoside triphosphate hydrolases"/>
    <property type="match status" value="1"/>
</dbReference>
<dbReference type="Gene3D" id="1.25.40.10">
    <property type="entry name" value="Tetratricopeptide repeat domain"/>
    <property type="match status" value="3"/>
</dbReference>
<reference evidence="5 6" key="1">
    <citation type="journal article" date="2019" name="Int. J. Syst. Evol. Microbiol.">
        <title>The Global Catalogue of Microorganisms (GCM) 10K type strain sequencing project: providing services to taxonomists for standard genome sequencing and annotation.</title>
        <authorList>
            <consortium name="The Broad Institute Genomics Platform"/>
            <consortium name="The Broad Institute Genome Sequencing Center for Infectious Disease"/>
            <person name="Wu L."/>
            <person name="Ma J."/>
        </authorList>
    </citation>
    <scope>NUCLEOTIDE SEQUENCE [LARGE SCALE GENOMIC DNA]</scope>
    <source>
        <strain evidence="5 6">JCM 9383</strain>
    </source>
</reference>
<evidence type="ECO:0000256" key="2">
    <source>
        <dbReference type="ARBA" id="ARBA00022803"/>
    </source>
</evidence>
<evidence type="ECO:0000256" key="3">
    <source>
        <dbReference type="PROSITE-ProRule" id="PRU00339"/>
    </source>
</evidence>
<dbReference type="PANTHER" id="PTHR44858">
    <property type="entry name" value="TETRATRICOPEPTIDE REPEAT PROTEIN 6"/>
    <property type="match status" value="1"/>
</dbReference>
<keyword evidence="2 3" id="KW-0802">TPR repeat</keyword>
<evidence type="ECO:0000256" key="1">
    <source>
        <dbReference type="ARBA" id="ARBA00022737"/>
    </source>
</evidence>
<dbReference type="Pfam" id="PF13191">
    <property type="entry name" value="AAA_16"/>
    <property type="match status" value="1"/>
</dbReference>
<dbReference type="PROSITE" id="PS50005">
    <property type="entry name" value="TPR"/>
    <property type="match status" value="3"/>
</dbReference>
<dbReference type="PANTHER" id="PTHR44858:SF1">
    <property type="entry name" value="UDP-N-ACETYLGLUCOSAMINE--PEPTIDE N-ACETYLGLUCOSAMINYLTRANSFERASE SPINDLY-RELATED"/>
    <property type="match status" value="1"/>
</dbReference>
<dbReference type="InterPro" id="IPR050498">
    <property type="entry name" value="Ycf3"/>
</dbReference>
<evidence type="ECO:0000313" key="6">
    <source>
        <dbReference type="Proteomes" id="UP001500979"/>
    </source>
</evidence>
<dbReference type="SMART" id="SM00028">
    <property type="entry name" value="TPR"/>
    <property type="match status" value="10"/>
</dbReference>
<dbReference type="Pfam" id="PF14559">
    <property type="entry name" value="TPR_19"/>
    <property type="match status" value="1"/>
</dbReference>
<accession>A0ABN3VIA1</accession>
<dbReference type="InterPro" id="IPR019734">
    <property type="entry name" value="TPR_rpt"/>
</dbReference>
<feature type="domain" description="Orc1-like AAA ATPase" evidence="4">
    <location>
        <begin position="19"/>
        <end position="220"/>
    </location>
</feature>
<dbReference type="EMBL" id="BAAAUX010000018">
    <property type="protein sequence ID" value="GAA2803654.1"/>
    <property type="molecule type" value="Genomic_DNA"/>
</dbReference>
<dbReference type="InterPro" id="IPR027417">
    <property type="entry name" value="P-loop_NTPase"/>
</dbReference>
<organism evidence="5 6">
    <name type="scientific">Saccharopolyspora taberi</name>
    <dbReference type="NCBI Taxonomy" id="60895"/>
    <lineage>
        <taxon>Bacteria</taxon>
        <taxon>Bacillati</taxon>
        <taxon>Actinomycetota</taxon>
        <taxon>Actinomycetes</taxon>
        <taxon>Pseudonocardiales</taxon>
        <taxon>Pseudonocardiaceae</taxon>
        <taxon>Saccharopolyspora</taxon>
    </lineage>
</organism>